<dbReference type="PANTHER" id="PTHR38340:SF1">
    <property type="entry name" value="S-LAYER PROTEIN"/>
    <property type="match status" value="1"/>
</dbReference>
<reference evidence="4 5" key="1">
    <citation type="submission" date="2018-07" db="EMBL/GenBank/DDBJ databases">
        <title>Thalassococcus profundi sp. nov., a marine bacterium isolated from deep seawater of Okinawa Trough.</title>
        <authorList>
            <person name="Yu M."/>
        </authorList>
    </citation>
    <scope>NUCLEOTIDE SEQUENCE [LARGE SCALE GENOMIC DNA]</scope>
    <source>
        <strain evidence="4 5">WRAS1</strain>
    </source>
</reference>
<feature type="region of interest" description="Disordered" evidence="3">
    <location>
        <begin position="502"/>
        <end position="588"/>
    </location>
</feature>
<dbReference type="InterPro" id="IPR001343">
    <property type="entry name" value="Hemolysn_Ca-bd"/>
</dbReference>
<dbReference type="PRINTS" id="PR00313">
    <property type="entry name" value="CABNDNGRPT"/>
</dbReference>
<dbReference type="Gene3D" id="2.150.10.10">
    <property type="entry name" value="Serralysin-like metalloprotease, C-terminal"/>
    <property type="match status" value="5"/>
</dbReference>
<dbReference type="RefSeq" id="WP_114512721.1">
    <property type="nucleotide sequence ID" value="NZ_QPMK01000023.1"/>
</dbReference>
<dbReference type="SUPFAM" id="SSF51120">
    <property type="entry name" value="beta-Roll"/>
    <property type="match status" value="4"/>
</dbReference>
<feature type="compositionally biased region" description="Gly residues" evidence="3">
    <location>
        <begin position="637"/>
        <end position="647"/>
    </location>
</feature>
<evidence type="ECO:0000256" key="2">
    <source>
        <dbReference type="ARBA" id="ARBA00022525"/>
    </source>
</evidence>
<proteinExistence type="predicted"/>
<keyword evidence="2" id="KW-0964">Secreted</keyword>
<feature type="compositionally biased region" description="Pro residues" evidence="3">
    <location>
        <begin position="507"/>
        <end position="545"/>
    </location>
</feature>
<sequence length="847" mass="85047">MPTGIRHIGTTTAAGFDLPIAAISMTRVMQETATRIAMADYAYGATLETDLGPGGLPPMLATDWHSPGTRLALAVSGHSGASLPRAVIDTARAARDAGEGGGQRAYLGPGAHQDEAATVLATRVGGQEQLFVAAMDGAGLTGFAIGAGGVPGGPRARVDTARHYLDAVTDLAAVETPGGTYLYAASAREHGISGFRVGADARLDPVEDLGRAESLPVQTVMALETAQLAGRSFVIAAAAGSDSLTVLRVADDGRLSVADHLLDDRHTRFAGAAELEVVTVGDQVFVLAAGRDDGISLFALTPLGRLVHLDTLPDSLAAALDGVSGIAAQPVTGGFEFVTTAAGEAGLSLFRVDFDAPGTVSMRNSGAVNGTGDDDMLALGGVAGTIVAGGGDDILSDGAGADRLTGGAGADIFVLQADGARDVITDIRPGQDRLDLSQWAFLYDLGQIDLASASWGAVLRYGDEELELRSFDGARLDAADLAALVPELPGRFAVEIAPLREADAPADPDPFPDTVPGPDPLAPPAPEPAPRPAPAPIPAPTPAPAPVAGQTLLGGAGADSLSGGDGDDKIDGAGGNDTLRGGAGDDGIKGRAGHDLIYGGAGDDRLPGEAGNDRIFGGDGNDRLGGGLGHDLMVGGEGNDRGGGGEGNDTLRGEAGNDVFSGGAGTDALEGGDGDDRLAGSWGHDTVSGDAGNDTMGGGAGNDFMRGGDGDDVIGAGDMNDTVRGGRGDDFLGGGEGDDYLRGNEDNDTLNGGYGNDTLSGGTGSDVFVFNALSGGGRGLVTDFEDGTDLLRLVGRRLPGNDPLSKLGIADVRLGGEDAAQIVYGDHTILLPGVSAADLSTDDFLFL</sequence>
<gene>
    <name evidence="4" type="ORF">DU478_20435</name>
</gene>
<dbReference type="GO" id="GO:0005576">
    <property type="term" value="C:extracellular region"/>
    <property type="evidence" value="ECO:0007669"/>
    <property type="project" value="UniProtKB-SubCell"/>
</dbReference>
<dbReference type="PANTHER" id="PTHR38340">
    <property type="entry name" value="S-LAYER PROTEIN"/>
    <property type="match status" value="1"/>
</dbReference>
<feature type="region of interest" description="Disordered" evidence="3">
    <location>
        <begin position="637"/>
        <end position="665"/>
    </location>
</feature>
<dbReference type="EMBL" id="QPMK01000023">
    <property type="protein sequence ID" value="RDD64368.1"/>
    <property type="molecule type" value="Genomic_DNA"/>
</dbReference>
<dbReference type="InterPro" id="IPR050557">
    <property type="entry name" value="RTX_toxin/Mannuronan_C5-epim"/>
</dbReference>
<dbReference type="InterPro" id="IPR018511">
    <property type="entry name" value="Hemolysin-typ_Ca-bd_CS"/>
</dbReference>
<dbReference type="Proteomes" id="UP000253977">
    <property type="component" value="Unassembled WGS sequence"/>
</dbReference>
<dbReference type="OrthoDB" id="9342475at2"/>
<name>A0A369TGH8_9RHOB</name>
<evidence type="ECO:0000256" key="1">
    <source>
        <dbReference type="ARBA" id="ARBA00004613"/>
    </source>
</evidence>
<evidence type="ECO:0000256" key="3">
    <source>
        <dbReference type="SAM" id="MobiDB-lite"/>
    </source>
</evidence>
<comment type="subcellular location">
    <subcellularLocation>
        <location evidence="1">Secreted</location>
    </subcellularLocation>
</comment>
<dbReference type="Gene3D" id="2.130.10.10">
    <property type="entry name" value="YVTN repeat-like/Quinoprotein amine dehydrogenase"/>
    <property type="match status" value="1"/>
</dbReference>
<dbReference type="InterPro" id="IPR011049">
    <property type="entry name" value="Serralysin-like_metalloprot_C"/>
</dbReference>
<organism evidence="4 5">
    <name type="scientific">Thalassococcus profundi</name>
    <dbReference type="NCBI Taxonomy" id="2282382"/>
    <lineage>
        <taxon>Bacteria</taxon>
        <taxon>Pseudomonadati</taxon>
        <taxon>Pseudomonadota</taxon>
        <taxon>Alphaproteobacteria</taxon>
        <taxon>Rhodobacterales</taxon>
        <taxon>Roseobacteraceae</taxon>
        <taxon>Thalassococcus</taxon>
    </lineage>
</organism>
<protein>
    <recommendedName>
        <fullName evidence="6">Calcium-binding protein</fullName>
    </recommendedName>
</protein>
<keyword evidence="5" id="KW-1185">Reference proteome</keyword>
<evidence type="ECO:0000313" key="5">
    <source>
        <dbReference type="Proteomes" id="UP000253977"/>
    </source>
</evidence>
<evidence type="ECO:0008006" key="6">
    <source>
        <dbReference type="Google" id="ProtNLM"/>
    </source>
</evidence>
<accession>A0A369TGH8</accession>
<dbReference type="GO" id="GO:0005509">
    <property type="term" value="F:calcium ion binding"/>
    <property type="evidence" value="ECO:0007669"/>
    <property type="project" value="InterPro"/>
</dbReference>
<dbReference type="PROSITE" id="PS00330">
    <property type="entry name" value="HEMOLYSIN_CALCIUM"/>
    <property type="match status" value="3"/>
</dbReference>
<dbReference type="Pfam" id="PF00353">
    <property type="entry name" value="HemolysinCabind"/>
    <property type="match status" value="6"/>
</dbReference>
<dbReference type="AlphaFoldDB" id="A0A369TGH8"/>
<dbReference type="InterPro" id="IPR015943">
    <property type="entry name" value="WD40/YVTN_repeat-like_dom_sf"/>
</dbReference>
<evidence type="ECO:0000313" key="4">
    <source>
        <dbReference type="EMBL" id="RDD64368.1"/>
    </source>
</evidence>
<comment type="caution">
    <text evidence="4">The sequence shown here is derived from an EMBL/GenBank/DDBJ whole genome shotgun (WGS) entry which is preliminary data.</text>
</comment>